<reference evidence="2 3" key="1">
    <citation type="submission" date="2020-03" db="EMBL/GenBank/DDBJ databases">
        <authorList>
            <person name="Lai Q."/>
        </authorList>
    </citation>
    <scope>NUCLEOTIDE SEQUENCE [LARGE SCALE GENOMIC DNA]</scope>
    <source>
        <strain evidence="2 3">CCUG 25036</strain>
    </source>
</reference>
<accession>A0A7X5ZKF1</accession>
<protein>
    <recommendedName>
        <fullName evidence="4">Glycosyltransferase RgtA/B/C/D-like domain-containing protein</fullName>
    </recommendedName>
</protein>
<feature type="transmembrane region" description="Helical" evidence="1">
    <location>
        <begin position="391"/>
        <end position="410"/>
    </location>
</feature>
<keyword evidence="1" id="KW-0472">Membrane</keyword>
<dbReference type="Proteomes" id="UP000490980">
    <property type="component" value="Unassembled WGS sequence"/>
</dbReference>
<feature type="transmembrane region" description="Helical" evidence="1">
    <location>
        <begin position="156"/>
        <end position="176"/>
    </location>
</feature>
<keyword evidence="3" id="KW-1185">Reference proteome</keyword>
<sequence length="494" mass="54784">MSRALSPTPGLRFSLMGTASWILAAFFVWFVGRYAYRAGISVAIADSWNFIEGFVTHLNHGTLSLDDFFGKRPLSYDHSQPIQRAVLWLHMVLFQMDFGVEGVIGCIFAAGLAAFCVYVANEPFQKAAQKPWFSALLLVSIFAAVFTLNARNVFDWSLVTLVFADILGAVLLIAYADRCRQKGHPLRLLIAVFIGCALMDTVGIMAVAAISLLYLLSYARHGGARSHWILIGSSLSGALLYKVLYTLIFLGGNPGGGGLIAKLPNLLHGWRESWKVIVVPLGGAIVSPSRILAFKPAYLWPSLWLSAAVMLLISVWFWKRFLKHTDERIPFIAAGLMLICYGSVAGVLLVRVPEFGFDYLLQPRYALFFTLQLVAVLMMASHAWSRGASKTARGLITFGALCVVGLWIVYAKATAIEQPYVRAYNQQMADQIHALWLNPEATPTPCSVNIVPCSWTPQKRKDVIGELTKGPWNVFSPSFRHRHGLRWIEDNPTK</sequence>
<dbReference type="RefSeq" id="WP_166951660.1">
    <property type="nucleotide sequence ID" value="NZ_JAARLZ010000013.1"/>
</dbReference>
<feature type="transmembrane region" description="Helical" evidence="1">
    <location>
        <begin position="365"/>
        <end position="384"/>
    </location>
</feature>
<dbReference type="AlphaFoldDB" id="A0A7X5ZKF1"/>
<feature type="transmembrane region" description="Helical" evidence="1">
    <location>
        <begin position="298"/>
        <end position="318"/>
    </location>
</feature>
<evidence type="ECO:0000313" key="2">
    <source>
        <dbReference type="EMBL" id="NII08585.1"/>
    </source>
</evidence>
<feature type="transmembrane region" description="Helical" evidence="1">
    <location>
        <begin position="98"/>
        <end position="120"/>
    </location>
</feature>
<name>A0A7X5ZKF1_9GAMM</name>
<gene>
    <name evidence="2" type="ORF">HBF25_19550</name>
</gene>
<feature type="transmembrane region" description="Helical" evidence="1">
    <location>
        <begin position="12"/>
        <end position="32"/>
    </location>
</feature>
<comment type="caution">
    <text evidence="2">The sequence shown here is derived from an EMBL/GenBank/DDBJ whole genome shotgun (WGS) entry which is preliminary data.</text>
</comment>
<feature type="transmembrane region" description="Helical" evidence="1">
    <location>
        <begin position="188"/>
        <end position="216"/>
    </location>
</feature>
<organism evidence="2 3">
    <name type="scientific">Luteibacter anthropi</name>
    <dbReference type="NCBI Taxonomy" id="564369"/>
    <lineage>
        <taxon>Bacteria</taxon>
        <taxon>Pseudomonadati</taxon>
        <taxon>Pseudomonadota</taxon>
        <taxon>Gammaproteobacteria</taxon>
        <taxon>Lysobacterales</taxon>
        <taxon>Rhodanobacteraceae</taxon>
        <taxon>Luteibacter</taxon>
    </lineage>
</organism>
<keyword evidence="1" id="KW-0812">Transmembrane</keyword>
<feature type="transmembrane region" description="Helical" evidence="1">
    <location>
        <begin position="330"/>
        <end position="353"/>
    </location>
</feature>
<proteinExistence type="predicted"/>
<feature type="transmembrane region" description="Helical" evidence="1">
    <location>
        <begin position="132"/>
        <end position="150"/>
    </location>
</feature>
<dbReference type="EMBL" id="JAARLZ010000013">
    <property type="protein sequence ID" value="NII08585.1"/>
    <property type="molecule type" value="Genomic_DNA"/>
</dbReference>
<feature type="transmembrane region" description="Helical" evidence="1">
    <location>
        <begin position="228"/>
        <end position="252"/>
    </location>
</feature>
<evidence type="ECO:0008006" key="4">
    <source>
        <dbReference type="Google" id="ProtNLM"/>
    </source>
</evidence>
<keyword evidence="1" id="KW-1133">Transmembrane helix</keyword>
<evidence type="ECO:0000256" key="1">
    <source>
        <dbReference type="SAM" id="Phobius"/>
    </source>
</evidence>
<evidence type="ECO:0000313" key="3">
    <source>
        <dbReference type="Proteomes" id="UP000490980"/>
    </source>
</evidence>